<keyword evidence="4" id="KW-1185">Reference proteome</keyword>
<dbReference type="EMBL" id="CP086714">
    <property type="protein sequence ID" value="WOO77942.1"/>
    <property type="molecule type" value="Genomic_DNA"/>
</dbReference>
<keyword evidence="2" id="KW-0812">Transmembrane</keyword>
<dbReference type="PANTHER" id="PTHR12459:SF6">
    <property type="entry name" value="GB|AAD46013.1"/>
    <property type="match status" value="1"/>
</dbReference>
<dbReference type="InterPro" id="IPR026749">
    <property type="entry name" value="Tmem135"/>
</dbReference>
<evidence type="ECO:0000256" key="1">
    <source>
        <dbReference type="SAM" id="MobiDB-lite"/>
    </source>
</evidence>
<evidence type="ECO:0000313" key="4">
    <source>
        <dbReference type="Proteomes" id="UP000827549"/>
    </source>
</evidence>
<evidence type="ECO:0008006" key="5">
    <source>
        <dbReference type="Google" id="ProtNLM"/>
    </source>
</evidence>
<keyword evidence="2" id="KW-1133">Transmembrane helix</keyword>
<accession>A0AAF0Y227</accession>
<dbReference type="Proteomes" id="UP000827549">
    <property type="component" value="Chromosome 1"/>
</dbReference>
<feature type="compositionally biased region" description="Low complexity" evidence="1">
    <location>
        <begin position="47"/>
        <end position="60"/>
    </location>
</feature>
<dbReference type="PANTHER" id="PTHR12459">
    <property type="entry name" value="TRANSMEMBRANE PROTEIN 135-RELATED"/>
    <property type="match status" value="1"/>
</dbReference>
<evidence type="ECO:0000313" key="3">
    <source>
        <dbReference type="EMBL" id="WOO77942.1"/>
    </source>
</evidence>
<feature type="compositionally biased region" description="Polar residues" evidence="1">
    <location>
        <begin position="70"/>
        <end position="90"/>
    </location>
</feature>
<dbReference type="GeneID" id="87804750"/>
<keyword evidence="2" id="KW-0472">Membrane</keyword>
<name>A0AAF0Y227_9TREE</name>
<feature type="compositionally biased region" description="Polar residues" evidence="1">
    <location>
        <begin position="33"/>
        <end position="43"/>
    </location>
</feature>
<reference evidence="3" key="1">
    <citation type="submission" date="2023-10" db="EMBL/GenBank/DDBJ databases">
        <authorList>
            <person name="Noh H."/>
        </authorList>
    </citation>
    <scope>NUCLEOTIDE SEQUENCE</scope>
    <source>
        <strain evidence="3">DUCC4014</strain>
    </source>
</reference>
<dbReference type="RefSeq" id="XP_062623974.1">
    <property type="nucleotide sequence ID" value="XM_062767990.1"/>
</dbReference>
<organism evidence="3 4">
    <name type="scientific">Vanrija pseudolonga</name>
    <dbReference type="NCBI Taxonomy" id="143232"/>
    <lineage>
        <taxon>Eukaryota</taxon>
        <taxon>Fungi</taxon>
        <taxon>Dikarya</taxon>
        <taxon>Basidiomycota</taxon>
        <taxon>Agaricomycotina</taxon>
        <taxon>Tremellomycetes</taxon>
        <taxon>Trichosporonales</taxon>
        <taxon>Trichosporonaceae</taxon>
        <taxon>Vanrija</taxon>
    </lineage>
</organism>
<gene>
    <name evidence="3" type="ORF">LOC62_01G001495</name>
</gene>
<protein>
    <recommendedName>
        <fullName evidence="5">Transmembrane protein 135 N-terminal domain-containing protein</fullName>
    </recommendedName>
</protein>
<evidence type="ECO:0000256" key="2">
    <source>
        <dbReference type="SAM" id="Phobius"/>
    </source>
</evidence>
<proteinExistence type="predicted"/>
<feature type="region of interest" description="Disordered" evidence="1">
    <location>
        <begin position="1"/>
        <end position="118"/>
    </location>
</feature>
<feature type="transmembrane region" description="Helical" evidence="2">
    <location>
        <begin position="285"/>
        <end position="305"/>
    </location>
</feature>
<sequence>MSASAPQVGEDPEAAILQDLGVDTEVPPLDPILTQSPTTNGSIMTLPPAGVAAAAAARAPLNGESDSSEEQPSNDSSPPSETESAGSTDDSASRPPILRRTQSSIINGHGTRSHNSTKHLRFTAASLSMTNQTSEVIFPGGDGTIERRLRRKRGVRTRTEYYISEPGTPNLSETADQIRRTLSFASIDSLVLLSNDAEERQRVLAAAAQAGRDLVWRAKDEKTLYPPDPERAVVLAARRGLRSFILAYSVRVGFNIVLLLFRVLRKRPQLRFQMIVRALFGEESFRFGGMIGAFTFLNTLTLHLLRLAPPLSYIRRRIRAGLFRRTTFGPPEREGSEGEHRWHAAVAGAVGSMGMLIESAERRRGVVQQMFVRGLQGSFNQYAPKLGIKIPNGDVLLFGLCCGQIMFAFLLAPETIPREYNNWIQGVSFVPKFAVKGNLQAIRNDKVDPSIIQQALDYKHLTPHNRTELTTMMTNAQNDVAAGFFIPCAMLHPWVDSCVVCNFQRFFQVFRQMLPVYSALHIIPMLVLRRHQVFNHPLKMFAKAGWGITRSCSFLGFFVVIYQILFCSRTNALEANISPILRALLERKETMWAIGFSTCLSLFAEEKRRRAELAMYCLPKALESAWFTARKRSWVPIVPFGEALLGAAGMAMVMDAYKHKPSALSGVVSRLMYQLVGPV</sequence>
<feature type="transmembrane region" description="Helical" evidence="2">
    <location>
        <begin position="548"/>
        <end position="566"/>
    </location>
</feature>
<feature type="transmembrane region" description="Helical" evidence="2">
    <location>
        <begin position="245"/>
        <end position="264"/>
    </location>
</feature>
<dbReference type="AlphaFoldDB" id="A0AAF0Y227"/>